<dbReference type="AlphaFoldDB" id="A0A6N3K3I2"/>
<dbReference type="RefSeq" id="WP_114920203.1">
    <property type="nucleotide sequence ID" value="NZ_CP031263.1"/>
</dbReference>
<gene>
    <name evidence="1" type="ORF">DVH21_21355</name>
</gene>
<proteinExistence type="predicted"/>
<reference evidence="1 2" key="2">
    <citation type="submission" date="2018-08" db="EMBL/GenBank/DDBJ databases">
        <title>Streptomyces kandeliansis sp. nov., an endophytic bacterium isolated from mangrove plant.</title>
        <authorList>
            <person name="Wang R."/>
        </authorList>
    </citation>
    <scope>NUCLEOTIDE SEQUENCE [LARGE SCALE GENOMIC DNA]</scope>
    <source>
        <strain evidence="2">H14(2018)</strain>
    </source>
</reference>
<dbReference type="SUPFAM" id="SSF63829">
    <property type="entry name" value="Calcium-dependent phosphotriesterase"/>
    <property type="match status" value="1"/>
</dbReference>
<dbReference type="EMBL" id="CP031263">
    <property type="protein sequence ID" value="AXH92267.1"/>
    <property type="molecule type" value="Genomic_DNA"/>
</dbReference>
<accession>A0A6N3K3I2</accession>
<evidence type="ECO:0000313" key="2">
    <source>
        <dbReference type="Proteomes" id="UP000253958"/>
    </source>
</evidence>
<dbReference type="Gene3D" id="2.130.10.10">
    <property type="entry name" value="YVTN repeat-like/Quinoprotein amine dehydrogenase"/>
    <property type="match status" value="1"/>
</dbReference>
<protein>
    <submittedName>
        <fullName evidence="1">Uncharacterized protein</fullName>
    </submittedName>
</protein>
<evidence type="ECO:0000313" key="1">
    <source>
        <dbReference type="EMBL" id="AXH92267.1"/>
    </source>
</evidence>
<sequence length="326" mass="35609">MQPLLINQVRLPGMRHVTEATGLGWAVTERDSVTVNLLDHDLRRVTRLAAPLDDPPMTVSATRRLVAAGDAHQIVVLDHDGTVRWRSSWDRLGGSAGAGFHLDGDHVLWIRLGDTAELVAVHGVSGTEIHRTPLPGPEAAWFMHSPEGVWTGLALLDPYRSRAMLIRLDAERIVSRPLAGGGLAGFSPAGGRYVTQTLDGFLSVRDVASGAVITERHLEDLPGTPPSLPSCRHVDRAVFLSEELILAALNTADLPNSAEGHLLLSALSLRCRSQVRYPHHHGSGAIHPSYRPGRWLTRHHEDDQLRLWQLGARLDDEPMPGQLALL</sequence>
<dbReference type="InterPro" id="IPR015943">
    <property type="entry name" value="WD40/YVTN_repeat-like_dom_sf"/>
</dbReference>
<dbReference type="Proteomes" id="UP000253958">
    <property type="component" value="Chromosome"/>
</dbReference>
<name>A0A6N3K3I2_9ACTN</name>
<reference evidence="1 2" key="1">
    <citation type="submission" date="2018-07" db="EMBL/GenBank/DDBJ databases">
        <authorList>
            <person name="Ye Y."/>
        </authorList>
    </citation>
    <scope>NUCLEOTIDE SEQUENCE [LARGE SCALE GENOMIC DNA]</scope>
    <source>
        <strain evidence="2">H14(2018)</strain>
    </source>
</reference>
<organism evidence="1 2">
    <name type="scientific">Micromonospora aurantiaca</name>
    <name type="common">nom. illeg.</name>
    <dbReference type="NCBI Taxonomy" id="47850"/>
    <lineage>
        <taxon>Bacteria</taxon>
        <taxon>Bacillati</taxon>
        <taxon>Actinomycetota</taxon>
        <taxon>Actinomycetes</taxon>
        <taxon>Micromonosporales</taxon>
        <taxon>Micromonosporaceae</taxon>
        <taxon>Micromonospora</taxon>
    </lineage>
</organism>